<dbReference type="InterPro" id="IPR001932">
    <property type="entry name" value="PPM-type_phosphatase-like_dom"/>
</dbReference>
<name>D6LF53_9FUSO</name>
<dbReference type="EMBL" id="GG770381">
    <property type="protein sequence ID" value="EFG28788.2"/>
    <property type="molecule type" value="Genomic_DNA"/>
</dbReference>
<gene>
    <name evidence="2" type="ORF">HMPREF0400_00341</name>
</gene>
<dbReference type="SMART" id="SM00332">
    <property type="entry name" value="PP2Cc"/>
    <property type="match status" value="1"/>
</dbReference>
<dbReference type="InterPro" id="IPR036457">
    <property type="entry name" value="PPM-type-like_dom_sf"/>
</dbReference>
<accession>D6LF53</accession>
<dbReference type="Gene3D" id="3.60.40.10">
    <property type="entry name" value="PPM-type phosphatase domain"/>
    <property type="match status" value="1"/>
</dbReference>
<feature type="domain" description="PPM-type phosphatase" evidence="1">
    <location>
        <begin position="20"/>
        <end position="247"/>
    </location>
</feature>
<proteinExistence type="predicted"/>
<dbReference type="CDD" id="cd00143">
    <property type="entry name" value="PP2Cc"/>
    <property type="match status" value="1"/>
</dbReference>
<dbReference type="SUPFAM" id="SSF81606">
    <property type="entry name" value="PP2C-like"/>
    <property type="match status" value="1"/>
</dbReference>
<protein>
    <recommendedName>
        <fullName evidence="1">PPM-type phosphatase domain-containing protein</fullName>
    </recommendedName>
</protein>
<evidence type="ECO:0000259" key="1">
    <source>
        <dbReference type="PROSITE" id="PS51746"/>
    </source>
</evidence>
<organism evidence="2 3">
    <name type="scientific">Fusobacterium periodonticum 1_1_41FAA</name>
    <dbReference type="NCBI Taxonomy" id="469621"/>
    <lineage>
        <taxon>Bacteria</taxon>
        <taxon>Fusobacteriati</taxon>
        <taxon>Fusobacteriota</taxon>
        <taxon>Fusobacteriia</taxon>
        <taxon>Fusobacteriales</taxon>
        <taxon>Fusobacteriaceae</taxon>
        <taxon>Fusobacterium</taxon>
    </lineage>
</organism>
<evidence type="ECO:0000313" key="3">
    <source>
        <dbReference type="Proteomes" id="UP000003964"/>
    </source>
</evidence>
<dbReference type="SMART" id="SM00331">
    <property type="entry name" value="PP2C_SIG"/>
    <property type="match status" value="1"/>
</dbReference>
<reference evidence="2 3" key="1">
    <citation type="submission" date="2010-03" db="EMBL/GenBank/DDBJ databases">
        <title>The Genome Sequence of Fusobacterium sp. 1_1_41FAA.</title>
        <authorList>
            <consortium name="The Broad Institute Genome Sequencing Platform"/>
            <person name="Ward D."/>
            <person name="Earl A."/>
            <person name="Feldgarden M."/>
            <person name="Gevers D."/>
            <person name="Young S.K."/>
            <person name="Zeng Q."/>
            <person name="Koehrsen M."/>
            <person name="Alvarado L."/>
            <person name="Berlin A."/>
            <person name="Borenstein D."/>
            <person name="Chapman S."/>
            <person name="Chen Z."/>
            <person name="Engels R."/>
            <person name="Freedman E."/>
            <person name="Gellesch M."/>
            <person name="Goldberg J."/>
            <person name="Griggs A."/>
            <person name="Gujja S."/>
            <person name="Heilman E."/>
            <person name="Heiman D."/>
            <person name="Hepburn T."/>
            <person name="Howarth C."/>
            <person name="Jen D."/>
            <person name="Larson L."/>
            <person name="Mehta T."/>
            <person name="Park D."/>
            <person name="Pearson M."/>
            <person name="Richards J."/>
            <person name="Roberts A."/>
            <person name="Saif S."/>
            <person name="Shea T."/>
            <person name="Shenoy N."/>
            <person name="Sisk P."/>
            <person name="Stolte C."/>
            <person name="Sykes S."/>
            <person name="Walk T."/>
            <person name="White J."/>
            <person name="Yandava C."/>
            <person name="Strauss J.C."/>
            <person name="Ambrose C.E."/>
            <person name="Allen-Vercoe E."/>
            <person name="Haas B."/>
            <person name="Henn M.R."/>
            <person name="Nusbaum C."/>
            <person name="Birren B."/>
        </authorList>
    </citation>
    <scope>NUCLEOTIDE SEQUENCE [LARGE SCALE GENOMIC DNA]</scope>
    <source>
        <strain evidence="2 3">1_1_41FAA</strain>
    </source>
</reference>
<dbReference type="AlphaFoldDB" id="D6LF53"/>
<sequence>MFKYCSINDIGVSYKVNDDKIMINDVIIEEGTYRGETKDYISAILCDGVSGEFEGNRAALETLQNLKSIVKENLIKEEVIEKIKETNTLIRKIQNDENKKNALKTTLVGIYSNNDIFIYYNLGDSRAYRYRNTYFQRLTKDDSKVQNMIDAGLLTEEEAITYPERNIISNCIGYSDECKINIHSSIGLIPNDIIFLCSDGVTDVIDDDTLKSIFDKKNSIEETLKEIHSLSIKNGSKDNISLILIKKENEVNE</sequence>
<dbReference type="PROSITE" id="PS51746">
    <property type="entry name" value="PPM_2"/>
    <property type="match status" value="1"/>
</dbReference>
<dbReference type="Proteomes" id="UP000003964">
    <property type="component" value="Unassembled WGS sequence"/>
</dbReference>
<evidence type="ECO:0000313" key="2">
    <source>
        <dbReference type="EMBL" id="EFG28788.2"/>
    </source>
</evidence>
<dbReference type="RefSeq" id="WP_008820355.1">
    <property type="nucleotide sequence ID" value="NZ_GG770381.1"/>
</dbReference>